<protein>
    <submittedName>
        <fullName evidence="4">SDR family NAD(P)-dependent oxidoreductase</fullName>
    </submittedName>
</protein>
<dbReference type="PANTHER" id="PTHR42879:SF2">
    <property type="entry name" value="3-OXOACYL-[ACYL-CARRIER-PROTEIN] REDUCTASE FABG"/>
    <property type="match status" value="1"/>
</dbReference>
<evidence type="ECO:0000256" key="2">
    <source>
        <dbReference type="RuleBase" id="RU000363"/>
    </source>
</evidence>
<dbReference type="Gene3D" id="3.40.50.720">
    <property type="entry name" value="NAD(P)-binding Rossmann-like Domain"/>
    <property type="match status" value="1"/>
</dbReference>
<dbReference type="Pfam" id="PF00106">
    <property type="entry name" value="adh_short"/>
    <property type="match status" value="1"/>
</dbReference>
<gene>
    <name evidence="4" type="ORF">FNB15_14065</name>
</gene>
<dbReference type="PROSITE" id="PS00061">
    <property type="entry name" value="ADH_SHORT"/>
    <property type="match status" value="1"/>
</dbReference>
<evidence type="ECO:0000256" key="1">
    <source>
        <dbReference type="ARBA" id="ARBA00006484"/>
    </source>
</evidence>
<dbReference type="InterPro" id="IPR057326">
    <property type="entry name" value="KR_dom"/>
</dbReference>
<dbReference type="PRINTS" id="PR00080">
    <property type="entry name" value="SDRFAMILY"/>
</dbReference>
<evidence type="ECO:0000313" key="5">
    <source>
        <dbReference type="Proteomes" id="UP000317496"/>
    </source>
</evidence>
<sequence>MTASRASTGDFANRHVLVTGASRGIGWAIAQAFAARGARLSLAGRDAALLEQRRATLNSLGGPDHTAFSADLSDADAATAMVRHAVAAHGPVDILVNNAGTGVSQPFAKMTAEHWNQMLAVNLSSVFHVTRAAIDDMLPRKQGRIINVASTAGLTGYAYVAAYVAAKHGVVGLTRALAREYATAGITVNAVCPGYVDTDMTAGTIETIVKKTGRSAEDARAELAKGNPQGRLIQPEEVADAVLWLAGANAASITGQAIAIAGGEVMS</sequence>
<comment type="similarity">
    <text evidence="1 2">Belongs to the short-chain dehydrogenases/reductases (SDR) family.</text>
</comment>
<dbReference type="Proteomes" id="UP000317496">
    <property type="component" value="Chromosome"/>
</dbReference>
<feature type="domain" description="Ketoreductase" evidence="3">
    <location>
        <begin position="14"/>
        <end position="189"/>
    </location>
</feature>
<dbReference type="AlphaFoldDB" id="A0A516H3H8"/>
<organism evidence="4 5">
    <name type="scientific">Ferrovibrio terrae</name>
    <dbReference type="NCBI Taxonomy" id="2594003"/>
    <lineage>
        <taxon>Bacteria</taxon>
        <taxon>Pseudomonadati</taxon>
        <taxon>Pseudomonadota</taxon>
        <taxon>Alphaproteobacteria</taxon>
        <taxon>Rhodospirillales</taxon>
        <taxon>Rhodospirillaceae</taxon>
        <taxon>Ferrovibrio</taxon>
    </lineage>
</organism>
<dbReference type="NCBIfam" id="NF009466">
    <property type="entry name" value="PRK12826.1-2"/>
    <property type="match status" value="1"/>
</dbReference>
<reference evidence="4 5" key="1">
    <citation type="submission" date="2019-07" db="EMBL/GenBank/DDBJ databases">
        <title>Genome sequencing for Ferrovibrio sp. K5.</title>
        <authorList>
            <person name="Park S.-J."/>
        </authorList>
    </citation>
    <scope>NUCLEOTIDE SEQUENCE [LARGE SCALE GENOMIC DNA]</scope>
    <source>
        <strain evidence="4 5">K5</strain>
    </source>
</reference>
<evidence type="ECO:0000313" key="4">
    <source>
        <dbReference type="EMBL" id="QDO98327.1"/>
    </source>
</evidence>
<dbReference type="PRINTS" id="PR00081">
    <property type="entry name" value="GDHRDH"/>
</dbReference>
<dbReference type="RefSeq" id="WP_144069308.1">
    <property type="nucleotide sequence ID" value="NZ_CP041636.1"/>
</dbReference>
<evidence type="ECO:0000259" key="3">
    <source>
        <dbReference type="SMART" id="SM00822"/>
    </source>
</evidence>
<dbReference type="InterPro" id="IPR036291">
    <property type="entry name" value="NAD(P)-bd_dom_sf"/>
</dbReference>
<dbReference type="InterPro" id="IPR020904">
    <property type="entry name" value="Sc_DH/Rdtase_CS"/>
</dbReference>
<proteinExistence type="inferred from homology"/>
<dbReference type="EMBL" id="CP041636">
    <property type="protein sequence ID" value="QDO98327.1"/>
    <property type="molecule type" value="Genomic_DNA"/>
</dbReference>
<dbReference type="FunFam" id="3.40.50.720:FF:000084">
    <property type="entry name" value="Short-chain dehydrogenase reductase"/>
    <property type="match status" value="1"/>
</dbReference>
<dbReference type="PANTHER" id="PTHR42879">
    <property type="entry name" value="3-OXOACYL-(ACYL-CARRIER-PROTEIN) REDUCTASE"/>
    <property type="match status" value="1"/>
</dbReference>
<accession>A0A516H3H8</accession>
<keyword evidence="5" id="KW-1185">Reference proteome</keyword>
<dbReference type="KEGG" id="fer:FNB15_14065"/>
<dbReference type="OrthoDB" id="7375193at2"/>
<dbReference type="InterPro" id="IPR050259">
    <property type="entry name" value="SDR"/>
</dbReference>
<dbReference type="SMART" id="SM00822">
    <property type="entry name" value="PKS_KR"/>
    <property type="match status" value="1"/>
</dbReference>
<dbReference type="GO" id="GO:0032787">
    <property type="term" value="P:monocarboxylic acid metabolic process"/>
    <property type="evidence" value="ECO:0007669"/>
    <property type="project" value="UniProtKB-ARBA"/>
</dbReference>
<name>A0A516H3H8_9PROT</name>
<dbReference type="InterPro" id="IPR002347">
    <property type="entry name" value="SDR_fam"/>
</dbReference>
<dbReference type="SUPFAM" id="SSF51735">
    <property type="entry name" value="NAD(P)-binding Rossmann-fold domains"/>
    <property type="match status" value="1"/>
</dbReference>